<evidence type="ECO:0000256" key="2">
    <source>
        <dbReference type="ARBA" id="ARBA00022833"/>
    </source>
</evidence>
<evidence type="ECO:0000256" key="4">
    <source>
        <dbReference type="SAM" id="MobiDB-lite"/>
    </source>
</evidence>
<evidence type="ECO:0000256" key="1">
    <source>
        <dbReference type="ARBA" id="ARBA00022723"/>
    </source>
</evidence>
<dbReference type="GO" id="GO:0030695">
    <property type="term" value="F:GTPase regulator activity"/>
    <property type="evidence" value="ECO:0007669"/>
    <property type="project" value="UniProtKB-ARBA"/>
</dbReference>
<dbReference type="VEuPathDB" id="FungiDB:TREMEDRAFT_70205"/>
<feature type="compositionally biased region" description="Polar residues" evidence="4">
    <location>
        <begin position="50"/>
        <end position="59"/>
    </location>
</feature>
<dbReference type="PROSITE" id="PS00478">
    <property type="entry name" value="LIM_DOMAIN_1"/>
    <property type="match status" value="1"/>
</dbReference>
<feature type="compositionally biased region" description="Low complexity" evidence="4">
    <location>
        <begin position="389"/>
        <end position="401"/>
    </location>
</feature>
<proteinExistence type="predicted"/>
<gene>
    <name evidence="6" type="ORF">M231_01718</name>
</gene>
<comment type="caution">
    <text evidence="6">The sequence shown here is derived from an EMBL/GenBank/DDBJ whole genome shotgun (WGS) entry which is preliminary data.</text>
</comment>
<dbReference type="InterPro" id="IPR001781">
    <property type="entry name" value="Znf_LIM"/>
</dbReference>
<keyword evidence="3" id="KW-0440">LIM domain</keyword>
<feature type="region of interest" description="Disordered" evidence="4">
    <location>
        <begin position="229"/>
        <end position="631"/>
    </location>
</feature>
<feature type="compositionally biased region" description="Polar residues" evidence="4">
    <location>
        <begin position="102"/>
        <end position="117"/>
    </location>
</feature>
<feature type="region of interest" description="Disordered" evidence="4">
    <location>
        <begin position="44"/>
        <end position="149"/>
    </location>
</feature>
<feature type="compositionally biased region" description="Polar residues" evidence="4">
    <location>
        <begin position="68"/>
        <end position="90"/>
    </location>
</feature>
<reference evidence="6 7" key="1">
    <citation type="submission" date="2016-06" db="EMBL/GenBank/DDBJ databases">
        <title>Evolution of pathogenesis and genome organization in the Tremellales.</title>
        <authorList>
            <person name="Cuomo C."/>
            <person name="Litvintseva A."/>
            <person name="Heitman J."/>
            <person name="Chen Y."/>
            <person name="Sun S."/>
            <person name="Springer D."/>
            <person name="Dromer F."/>
            <person name="Young S."/>
            <person name="Zeng Q."/>
            <person name="Chapman S."/>
            <person name="Gujja S."/>
            <person name="Saif S."/>
            <person name="Birren B."/>
        </authorList>
    </citation>
    <scope>NUCLEOTIDE SEQUENCE [LARGE SCALE GENOMIC DNA]</scope>
    <source>
        <strain evidence="6 7">ATCC 28783</strain>
    </source>
</reference>
<feature type="compositionally biased region" description="Basic and acidic residues" evidence="4">
    <location>
        <begin position="602"/>
        <end position="631"/>
    </location>
</feature>
<keyword evidence="2 3" id="KW-0862">Zinc</keyword>
<dbReference type="PROSITE" id="PS50023">
    <property type="entry name" value="LIM_DOMAIN_2"/>
    <property type="match status" value="1"/>
</dbReference>
<evidence type="ECO:0000259" key="5">
    <source>
        <dbReference type="PROSITE" id="PS50023"/>
    </source>
</evidence>
<evidence type="ECO:0000313" key="6">
    <source>
        <dbReference type="EMBL" id="RXK41087.1"/>
    </source>
</evidence>
<dbReference type="PANTHER" id="PTHR24216">
    <property type="entry name" value="PAXILLIN-RELATED"/>
    <property type="match status" value="1"/>
</dbReference>
<evidence type="ECO:0000313" key="7">
    <source>
        <dbReference type="Proteomes" id="UP000289152"/>
    </source>
</evidence>
<accession>A0A4V1M4P5</accession>
<dbReference type="EMBL" id="SDIL01000012">
    <property type="protein sequence ID" value="RXK41087.1"/>
    <property type="molecule type" value="Genomic_DNA"/>
</dbReference>
<organism evidence="6 7">
    <name type="scientific">Tremella mesenterica</name>
    <name type="common">Jelly fungus</name>
    <dbReference type="NCBI Taxonomy" id="5217"/>
    <lineage>
        <taxon>Eukaryota</taxon>
        <taxon>Fungi</taxon>
        <taxon>Dikarya</taxon>
        <taxon>Basidiomycota</taxon>
        <taxon>Agaricomycotina</taxon>
        <taxon>Tremellomycetes</taxon>
        <taxon>Tremellales</taxon>
        <taxon>Tremellaceae</taxon>
        <taxon>Tremella</taxon>
    </lineage>
</organism>
<feature type="compositionally biased region" description="Polar residues" evidence="4">
    <location>
        <begin position="409"/>
        <end position="420"/>
    </location>
</feature>
<feature type="compositionally biased region" description="Basic and acidic residues" evidence="4">
    <location>
        <begin position="576"/>
        <end position="588"/>
    </location>
</feature>
<dbReference type="InParanoid" id="A0A4V1M4P5"/>
<evidence type="ECO:0000256" key="3">
    <source>
        <dbReference type="PROSITE-ProRule" id="PRU00125"/>
    </source>
</evidence>
<dbReference type="SMART" id="SM00132">
    <property type="entry name" value="LIM"/>
    <property type="match status" value="1"/>
</dbReference>
<keyword evidence="1 3" id="KW-0479">Metal-binding</keyword>
<dbReference type="AlphaFoldDB" id="A0A4V1M4P5"/>
<dbReference type="CDD" id="cd08368">
    <property type="entry name" value="LIM"/>
    <property type="match status" value="1"/>
</dbReference>
<name>A0A4V1M4P5_TREME</name>
<feature type="compositionally biased region" description="Basic and acidic residues" evidence="4">
    <location>
        <begin position="454"/>
        <end position="480"/>
    </location>
</feature>
<protein>
    <recommendedName>
        <fullName evidence="5">LIM zinc-binding domain-containing protein</fullName>
    </recommendedName>
</protein>
<sequence length="832" mass="90701">MSLLAIRPPEMERASMVLPTITCSSCSAPIPLSSLGEHVCLPIPLPSRPPTNSTQSINPKTGPRNVPRPTQITIPNTEPSRRNGPNTFTVNPPRPPFAGPSSARSSPSTLGIPSVHNSPHIPSPTGQNVFPPYTPNSRTPSPTNPFFPPNTPMSGNGIMIHGLGLSVGRAEGPYPTDAHIPDRMKNSIGMPDTTSGGGAGMAGVGRRAFAAAAWGVRAGVAMSNTTTNKNLENSREMPPPNQGWPTQPRSAGPSHQQSKQMFSPTPMSAPLPPSQPRLDISSRLEAVTQESSSNTSRPNLPNRQHSNNETTRTNMVTSPPRPIRSASAMSDRERSNLPPRKTSISSATSSRSSHKGDSISELIKARSNRIEERKDSNGGAFFNKVRQLSTSSSSAMSDRPSALGVLRRPSQNDSQGSQRIVASPEETILPLPHEDDYDDESTASALPWATPAVRNRDRKSPDTGGEDRTRLMKDMRDRYPTAESESSSSIASSSRSGKWGGGSGSGPESEELVTPSQSWEGGLSERVLVQKASKNGFGGFGMEPSHDSRDTLEQIGEEEEEEVVVFGGKSPKSKSISHDSQSRNENKNQKISISRPGLSINGKDHSRSHTAPEPRSDRSLKTNVDRQGERERTRRKICQKCHEEVGGDKRFVERDGVVLCEKDWKKLYLPSCRRCNLPIEKSAVSSSDGQLKGKWHRSCFTCTKCDKPFEGDSFYVLGGKPWCQQHYHEENGTLCSNPTCRKPIEGPCILTSGPKPNRYHPGHLRCDHRGGVSGVQSCKENMDEYYEVDNGRYCERHVSEAMRNLSVGMGMGMGMKRAEKRRTRLVELPGAF</sequence>
<keyword evidence="7" id="KW-1185">Reference proteome</keyword>
<feature type="compositionally biased region" description="Low complexity" evidence="4">
    <location>
        <begin position="482"/>
        <end position="497"/>
    </location>
</feature>
<dbReference type="GO" id="GO:0046872">
    <property type="term" value="F:metal ion binding"/>
    <property type="evidence" value="ECO:0007669"/>
    <property type="project" value="UniProtKB-KW"/>
</dbReference>
<dbReference type="STRING" id="5217.A0A4V1M4P5"/>
<dbReference type="FunFam" id="2.10.110.10:FF:000105">
    <property type="entry name" value="Similar to LIM domain-containing protein"/>
    <property type="match status" value="1"/>
</dbReference>
<dbReference type="SUPFAM" id="SSF57716">
    <property type="entry name" value="Glucocorticoid receptor-like (DNA-binding domain)"/>
    <property type="match status" value="2"/>
</dbReference>
<dbReference type="Pfam" id="PF00412">
    <property type="entry name" value="LIM"/>
    <property type="match status" value="1"/>
</dbReference>
<feature type="compositionally biased region" description="Polar residues" evidence="4">
    <location>
        <begin position="288"/>
        <end position="317"/>
    </location>
</feature>
<dbReference type="Gene3D" id="2.10.110.10">
    <property type="entry name" value="Cysteine Rich Protein"/>
    <property type="match status" value="2"/>
</dbReference>
<dbReference type="Proteomes" id="UP000289152">
    <property type="component" value="Unassembled WGS sequence"/>
</dbReference>
<dbReference type="PANTHER" id="PTHR24216:SF8">
    <property type="entry name" value="PAXILLIN, ISOFORM F"/>
    <property type="match status" value="1"/>
</dbReference>
<dbReference type="OrthoDB" id="1112565at2759"/>
<feature type="domain" description="LIM zinc-binding" evidence="5">
    <location>
        <begin position="670"/>
        <end position="733"/>
    </location>
</feature>
<dbReference type="CDD" id="cd09397">
    <property type="entry name" value="LIM1_UF1"/>
    <property type="match status" value="1"/>
</dbReference>
<feature type="compositionally biased region" description="Polar residues" evidence="4">
    <location>
        <begin position="243"/>
        <end position="266"/>
    </location>
</feature>